<name>A0A6J2FPZ2_ZALCA</name>
<feature type="domain" description="Amino acid transporter transmembrane" evidence="9">
    <location>
        <begin position="260"/>
        <end position="500"/>
    </location>
</feature>
<comment type="subcellular location">
    <subcellularLocation>
        <location evidence="1">Membrane</location>
        <topology evidence="1">Multi-pass membrane protein</topology>
    </subcellularLocation>
</comment>
<dbReference type="InterPro" id="IPR013057">
    <property type="entry name" value="AA_transpt_TM"/>
</dbReference>
<evidence type="ECO:0000256" key="7">
    <source>
        <dbReference type="SAM" id="MobiDB-lite"/>
    </source>
</evidence>
<gene>
    <name evidence="11" type="primary">TMEM104</name>
</gene>
<feature type="transmembrane region" description="Helical" evidence="8">
    <location>
        <begin position="397"/>
        <end position="426"/>
    </location>
</feature>
<evidence type="ECO:0000256" key="2">
    <source>
        <dbReference type="ARBA" id="ARBA00022692"/>
    </source>
</evidence>
<accession>A0A6J2FPZ2</accession>
<dbReference type="GO" id="GO:0016020">
    <property type="term" value="C:membrane"/>
    <property type="evidence" value="ECO:0007669"/>
    <property type="project" value="UniProtKB-SubCell"/>
</dbReference>
<feature type="region of interest" description="Disordered" evidence="7">
    <location>
        <begin position="151"/>
        <end position="170"/>
    </location>
</feature>
<evidence type="ECO:0000256" key="5">
    <source>
        <dbReference type="ARBA" id="ARBA00023180"/>
    </source>
</evidence>
<keyword evidence="4 8" id="KW-0472">Membrane</keyword>
<dbReference type="CTD" id="54868"/>
<keyword evidence="3 8" id="KW-1133">Transmembrane helix</keyword>
<dbReference type="AlphaFoldDB" id="A0A6J2FPZ2"/>
<feature type="transmembrane region" description="Helical" evidence="8">
    <location>
        <begin position="197"/>
        <end position="216"/>
    </location>
</feature>
<comment type="similarity">
    <text evidence="6">Belongs to the TMEM104 family.</text>
</comment>
<keyword evidence="5" id="KW-0325">Glycoprotein</keyword>
<feature type="transmembrane region" description="Helical" evidence="8">
    <location>
        <begin position="258"/>
        <end position="277"/>
    </location>
</feature>
<dbReference type="Gene3D" id="1.20.1740.10">
    <property type="entry name" value="Amino acid/polyamine transporter I"/>
    <property type="match status" value="1"/>
</dbReference>
<dbReference type="PANTHER" id="PTHR16189">
    <property type="entry name" value="TRANSMEMBRANE PROTEIN 104-RELATED"/>
    <property type="match status" value="1"/>
</dbReference>
<keyword evidence="2 8" id="KW-0812">Transmembrane</keyword>
<dbReference type="Proteomes" id="UP000515165">
    <property type="component" value="Chromosome 16"/>
</dbReference>
<evidence type="ECO:0000256" key="8">
    <source>
        <dbReference type="SAM" id="Phobius"/>
    </source>
</evidence>
<evidence type="ECO:0000256" key="3">
    <source>
        <dbReference type="ARBA" id="ARBA00022989"/>
    </source>
</evidence>
<dbReference type="Pfam" id="PF01490">
    <property type="entry name" value="Aa_trans"/>
    <property type="match status" value="1"/>
</dbReference>
<feature type="transmembrane region" description="Helical" evidence="8">
    <location>
        <begin position="289"/>
        <end position="306"/>
    </location>
</feature>
<evidence type="ECO:0000313" key="10">
    <source>
        <dbReference type="Proteomes" id="UP000515165"/>
    </source>
</evidence>
<dbReference type="PANTHER" id="PTHR16189:SF0">
    <property type="entry name" value="TRANSMEMBRANE PROTEIN 104"/>
    <property type="match status" value="1"/>
</dbReference>
<evidence type="ECO:0000313" key="11">
    <source>
        <dbReference type="RefSeq" id="XP_027481976.1"/>
    </source>
</evidence>
<sequence>MLSEALWGSRKDCIFLVFFPPDFSEQSCPQIAQEEHVPGFPLGDPRGSSEPPALEGSCHFIFLSVLRETGSLRPVTSNTSSQSEREFGLAVCGHDPEVVGPGCFFQSCYTWSLKLESHMEFSTGGILTVQDGRWSGTCYGQEARSVTLGLEAASPSPGSGPTGGRREQGLPLQRELPRAPSKGSILPGKHSDLGVNLFYFCIIIYLYGDLAIYAAAVPFSLMQVTCSATGNESCGVEADSKHNDTDPCWGPLRRVDAYRIYLAVFTLLLGPFTFFDVQKTKYLQILTSLMRWVAFAIMIVLALVRIGHGHRQGHPPLADLSGVRNLFGVCVYSFMCQHSLPSLVTPVSSKRHLTCLVFLDYVLILAFYGLLCFTAIFCFRGDSLMDMYTLNFARCDVVSVAAVRFFLGLFPVFTISTNFPIIAVTLRNNWKTLFHREGGTYPWVVDRVVFPTITLLPPVLVAFCTHDLESLVGITGAYAGTGIQYVIPAFLVYHCRKDTQLTLGYGTVNKHRSPFRHTFWVGFVLLWAFSCFFFVTANIVLSETKV</sequence>
<dbReference type="OrthoDB" id="294541at2759"/>
<evidence type="ECO:0000256" key="1">
    <source>
        <dbReference type="ARBA" id="ARBA00004141"/>
    </source>
</evidence>
<feature type="transmembrane region" description="Helical" evidence="8">
    <location>
        <begin position="356"/>
        <end position="377"/>
    </location>
</feature>
<evidence type="ECO:0000256" key="6">
    <source>
        <dbReference type="ARBA" id="ARBA00038166"/>
    </source>
</evidence>
<keyword evidence="10" id="KW-1185">Reference proteome</keyword>
<protein>
    <submittedName>
        <fullName evidence="11">Transmembrane protein 104 isoform X1</fullName>
    </submittedName>
</protein>
<organism evidence="10 11">
    <name type="scientific">Zalophus californianus</name>
    <name type="common">California sealion</name>
    <dbReference type="NCBI Taxonomy" id="9704"/>
    <lineage>
        <taxon>Eukaryota</taxon>
        <taxon>Metazoa</taxon>
        <taxon>Chordata</taxon>
        <taxon>Craniata</taxon>
        <taxon>Vertebrata</taxon>
        <taxon>Euteleostomi</taxon>
        <taxon>Mammalia</taxon>
        <taxon>Eutheria</taxon>
        <taxon>Laurasiatheria</taxon>
        <taxon>Carnivora</taxon>
        <taxon>Caniformia</taxon>
        <taxon>Pinnipedia</taxon>
        <taxon>Otariidae</taxon>
        <taxon>Zalophus</taxon>
    </lineage>
</organism>
<proteinExistence type="inferred from homology"/>
<reference evidence="11" key="1">
    <citation type="submission" date="2025-08" db="UniProtKB">
        <authorList>
            <consortium name="RefSeq"/>
        </authorList>
    </citation>
    <scope>IDENTIFICATION</scope>
    <source>
        <tissue evidence="11">Blood</tissue>
    </source>
</reference>
<dbReference type="GeneID" id="113939697"/>
<feature type="transmembrane region" description="Helical" evidence="8">
    <location>
        <begin position="326"/>
        <end position="344"/>
    </location>
</feature>
<feature type="transmembrane region" description="Helical" evidence="8">
    <location>
        <begin position="519"/>
        <end position="541"/>
    </location>
</feature>
<evidence type="ECO:0000256" key="4">
    <source>
        <dbReference type="ARBA" id="ARBA00023136"/>
    </source>
</evidence>
<dbReference type="KEGG" id="zca:113939697"/>
<evidence type="ECO:0000259" key="9">
    <source>
        <dbReference type="Pfam" id="PF01490"/>
    </source>
</evidence>
<dbReference type="RefSeq" id="XP_027481976.1">
    <property type="nucleotide sequence ID" value="XM_027626175.1"/>
</dbReference>